<dbReference type="AlphaFoldDB" id="A0A3A4KMG5"/>
<keyword evidence="2" id="KW-1185">Reference proteome</keyword>
<proteinExistence type="predicted"/>
<dbReference type="OrthoDB" id="4557232at2"/>
<evidence type="ECO:0000313" key="2">
    <source>
        <dbReference type="Proteomes" id="UP000266677"/>
    </source>
</evidence>
<sequence length="80" mass="8311">MTVCVTPGFGDVVKPEASVFPATETGACAETSLQRRGGSFVLHAEADSAERLEGAYWMALQLLGGYQITPSTATDASEAS</sequence>
<organism evidence="1 2">
    <name type="scientific">Nocardia panacis</name>
    <dbReference type="NCBI Taxonomy" id="2340916"/>
    <lineage>
        <taxon>Bacteria</taxon>
        <taxon>Bacillati</taxon>
        <taxon>Actinomycetota</taxon>
        <taxon>Actinomycetes</taxon>
        <taxon>Mycobacteriales</taxon>
        <taxon>Nocardiaceae</taxon>
        <taxon>Nocardia</taxon>
    </lineage>
</organism>
<dbReference type="Proteomes" id="UP000266677">
    <property type="component" value="Unassembled WGS sequence"/>
</dbReference>
<dbReference type="EMBL" id="QZFU01000020">
    <property type="protein sequence ID" value="RJO74184.1"/>
    <property type="molecule type" value="Genomic_DNA"/>
</dbReference>
<evidence type="ECO:0000313" key="1">
    <source>
        <dbReference type="EMBL" id="RJO74184.1"/>
    </source>
</evidence>
<name>A0A3A4KMG5_9NOCA</name>
<dbReference type="RefSeq" id="WP_120042350.1">
    <property type="nucleotide sequence ID" value="NZ_QZFU01000020.1"/>
</dbReference>
<accession>A0A3A4KMG5</accession>
<comment type="caution">
    <text evidence="1">The sequence shown here is derived from an EMBL/GenBank/DDBJ whole genome shotgun (WGS) entry which is preliminary data.</text>
</comment>
<gene>
    <name evidence="1" type="ORF">D5S18_18700</name>
</gene>
<reference evidence="1 2" key="1">
    <citation type="submission" date="2018-09" db="EMBL/GenBank/DDBJ databases">
        <title>YIM PH21274 draft genome.</title>
        <authorList>
            <person name="Miao C."/>
        </authorList>
    </citation>
    <scope>NUCLEOTIDE SEQUENCE [LARGE SCALE GENOMIC DNA]</scope>
    <source>
        <strain evidence="1 2">YIM PH 21724</strain>
    </source>
</reference>
<protein>
    <submittedName>
        <fullName evidence="1">Uncharacterized protein</fullName>
    </submittedName>
</protein>